<evidence type="ECO:0000313" key="7">
    <source>
        <dbReference type="Proteomes" id="UP001212498"/>
    </source>
</evidence>
<keyword evidence="1" id="KW-0808">Transferase</keyword>
<evidence type="ECO:0000313" key="6">
    <source>
        <dbReference type="EMBL" id="MDA0646438.1"/>
    </source>
</evidence>
<evidence type="ECO:0000259" key="5">
    <source>
        <dbReference type="PROSITE" id="PS50011"/>
    </source>
</evidence>
<dbReference type="InterPro" id="IPR011009">
    <property type="entry name" value="Kinase-like_dom_sf"/>
</dbReference>
<dbReference type="Gene3D" id="3.30.200.20">
    <property type="entry name" value="Phosphorylase Kinase, domain 1"/>
    <property type="match status" value="1"/>
</dbReference>
<proteinExistence type="predicted"/>
<dbReference type="SMART" id="SM00220">
    <property type="entry name" value="S_TKc"/>
    <property type="match status" value="1"/>
</dbReference>
<evidence type="ECO:0000256" key="1">
    <source>
        <dbReference type="ARBA" id="ARBA00022679"/>
    </source>
</evidence>
<keyword evidence="2" id="KW-0547">Nucleotide-binding</keyword>
<dbReference type="EMBL" id="JAPNUD010000196">
    <property type="protein sequence ID" value="MDA0646438.1"/>
    <property type="molecule type" value="Genomic_DNA"/>
</dbReference>
<feature type="non-terminal residue" evidence="6">
    <location>
        <position position="268"/>
    </location>
</feature>
<dbReference type="PROSITE" id="PS50011">
    <property type="entry name" value="PROTEIN_KINASE_DOM"/>
    <property type="match status" value="1"/>
</dbReference>
<dbReference type="InterPro" id="IPR000719">
    <property type="entry name" value="Prot_kinase_dom"/>
</dbReference>
<dbReference type="CDD" id="cd14014">
    <property type="entry name" value="STKc_PknB_like"/>
    <property type="match status" value="1"/>
</dbReference>
<accession>A0ABT4TA98</accession>
<name>A0ABT4TA98_9ACTN</name>
<dbReference type="RefSeq" id="WP_271279740.1">
    <property type="nucleotide sequence ID" value="NZ_JAPNUD010000196.1"/>
</dbReference>
<gene>
    <name evidence="6" type="ORF">OUY24_37915</name>
</gene>
<dbReference type="GO" id="GO:0016301">
    <property type="term" value="F:kinase activity"/>
    <property type="evidence" value="ECO:0007669"/>
    <property type="project" value="UniProtKB-KW"/>
</dbReference>
<evidence type="ECO:0000256" key="3">
    <source>
        <dbReference type="ARBA" id="ARBA00022777"/>
    </source>
</evidence>
<organism evidence="6 7">
    <name type="scientific">Nonomuraea ferruginea</name>
    <dbReference type="NCBI Taxonomy" id="46174"/>
    <lineage>
        <taxon>Bacteria</taxon>
        <taxon>Bacillati</taxon>
        <taxon>Actinomycetota</taxon>
        <taxon>Actinomycetes</taxon>
        <taxon>Streptosporangiales</taxon>
        <taxon>Streptosporangiaceae</taxon>
        <taxon>Nonomuraea</taxon>
    </lineage>
</organism>
<keyword evidence="3 6" id="KW-0418">Kinase</keyword>
<keyword evidence="7" id="KW-1185">Reference proteome</keyword>
<sequence>MPEFLPLREEDPTHVGPYRLIGRLGRGVYAAEGAEAGRPVVVKLLGPQVDQERFLRLVESIREVSAFCSAQVLDSGTAGGRPYVVSEYIDGPTLAAVTAGGTRLREAALHRLAVGTVTALVAIHQAGAVHGDVRPENVVLGPDGPRLINVGVAGAMAASAETTTRQVETPAFAAPERLDGAEPGPAADMFSWAATLVSAATGRSPFDGGSMAGTVNRIVGEPPDLPDLGDLRGVVEGCLDKDPARRPSSSDVLLRLVGETRFLTGKLL</sequence>
<comment type="caution">
    <text evidence="6">The sequence shown here is derived from an EMBL/GenBank/DDBJ whole genome shotgun (WGS) entry which is preliminary data.</text>
</comment>
<dbReference type="PANTHER" id="PTHR43289:SF34">
    <property type="entry name" value="SERINE_THREONINE-PROTEIN KINASE YBDM-RELATED"/>
    <property type="match status" value="1"/>
</dbReference>
<feature type="domain" description="Protein kinase" evidence="5">
    <location>
        <begin position="18"/>
        <end position="263"/>
    </location>
</feature>
<dbReference type="Proteomes" id="UP001212498">
    <property type="component" value="Unassembled WGS sequence"/>
</dbReference>
<dbReference type="SUPFAM" id="SSF56112">
    <property type="entry name" value="Protein kinase-like (PK-like)"/>
    <property type="match status" value="1"/>
</dbReference>
<reference evidence="6 7" key="1">
    <citation type="submission" date="2022-11" db="EMBL/GenBank/DDBJ databases">
        <title>Nonomuraea corallina sp. nov., a new species of the genus Nonomuraea isolated from sea side sediment in Thai sea.</title>
        <authorList>
            <person name="Ngamcharungchit C."/>
            <person name="Matsumoto A."/>
            <person name="Suriyachadkun C."/>
            <person name="Panbangred W."/>
            <person name="Inahashi Y."/>
            <person name="Intra B."/>
        </authorList>
    </citation>
    <scope>NUCLEOTIDE SEQUENCE [LARGE SCALE GENOMIC DNA]</scope>
    <source>
        <strain evidence="6 7">DSM 43553</strain>
    </source>
</reference>
<evidence type="ECO:0000256" key="2">
    <source>
        <dbReference type="ARBA" id="ARBA00022741"/>
    </source>
</evidence>
<dbReference type="PANTHER" id="PTHR43289">
    <property type="entry name" value="MITOGEN-ACTIVATED PROTEIN KINASE KINASE KINASE 20-RELATED"/>
    <property type="match status" value="1"/>
</dbReference>
<dbReference type="Gene3D" id="1.10.510.10">
    <property type="entry name" value="Transferase(Phosphotransferase) domain 1"/>
    <property type="match status" value="1"/>
</dbReference>
<evidence type="ECO:0000256" key="4">
    <source>
        <dbReference type="ARBA" id="ARBA00022840"/>
    </source>
</evidence>
<dbReference type="Pfam" id="PF00069">
    <property type="entry name" value="Pkinase"/>
    <property type="match status" value="1"/>
</dbReference>
<protein>
    <submittedName>
        <fullName evidence="6">Serine/threonine-protein kinase</fullName>
    </submittedName>
</protein>
<keyword evidence="4" id="KW-0067">ATP-binding</keyword>